<proteinExistence type="predicted"/>
<sequence length="50" mass="5843">MAKDDLPRLHQLWLRVARIILKTNWNLAPVLNLEVDDLFEVEFAGKLLTL</sequence>
<reference evidence="1 2" key="1">
    <citation type="submission" date="2015-01" db="EMBL/GenBank/DDBJ databases">
        <title>Vibrio sp. C5 JCM 19232 whole genome shotgun sequence.</title>
        <authorList>
            <person name="Sawabe T."/>
            <person name="Meirelles P."/>
            <person name="Feng G."/>
            <person name="Sayaka M."/>
            <person name="Hattori M."/>
            <person name="Ohkuma M."/>
        </authorList>
    </citation>
    <scope>NUCLEOTIDE SEQUENCE [LARGE SCALE GENOMIC DNA]</scope>
    <source>
        <strain evidence="1 2">JCM19232</strain>
    </source>
</reference>
<reference evidence="1 2" key="2">
    <citation type="submission" date="2015-01" db="EMBL/GenBank/DDBJ databases">
        <authorList>
            <consortium name="NBRP consortium"/>
            <person name="Sawabe T."/>
            <person name="Meirelles P."/>
            <person name="Feng G."/>
            <person name="Sayaka M."/>
            <person name="Hattori M."/>
            <person name="Ohkuma M."/>
        </authorList>
    </citation>
    <scope>NUCLEOTIDE SEQUENCE [LARGE SCALE GENOMIC DNA]</scope>
    <source>
        <strain evidence="1 2">JCM19232</strain>
    </source>
</reference>
<name>A0A0B8PKM5_9VIBR</name>
<dbReference type="Proteomes" id="UP000031670">
    <property type="component" value="Unassembled WGS sequence"/>
</dbReference>
<protein>
    <submittedName>
        <fullName evidence="1">Uncharacterized protein</fullName>
    </submittedName>
</protein>
<dbReference type="AlphaFoldDB" id="A0A0B8PKM5"/>
<accession>A0A0B8PKM5</accession>
<evidence type="ECO:0000313" key="1">
    <source>
        <dbReference type="EMBL" id="GAM65257.1"/>
    </source>
</evidence>
<comment type="caution">
    <text evidence="1">The sequence shown here is derived from an EMBL/GenBank/DDBJ whole genome shotgun (WGS) entry which is preliminary data.</text>
</comment>
<dbReference type="EMBL" id="BBSA01000018">
    <property type="protein sequence ID" value="GAM65257.1"/>
    <property type="molecule type" value="Genomic_DNA"/>
</dbReference>
<organism evidence="1 2">
    <name type="scientific">Vibrio ishigakensis</name>
    <dbReference type="NCBI Taxonomy" id="1481914"/>
    <lineage>
        <taxon>Bacteria</taxon>
        <taxon>Pseudomonadati</taxon>
        <taxon>Pseudomonadota</taxon>
        <taxon>Gammaproteobacteria</taxon>
        <taxon>Vibrionales</taxon>
        <taxon>Vibrionaceae</taxon>
        <taxon>Vibrio</taxon>
    </lineage>
</organism>
<evidence type="ECO:0000313" key="2">
    <source>
        <dbReference type="Proteomes" id="UP000031670"/>
    </source>
</evidence>
<gene>
    <name evidence="1" type="ORF">JCM19232_4222</name>
</gene>